<dbReference type="Proteomes" id="UP000031443">
    <property type="component" value="Unassembled WGS sequence"/>
</dbReference>
<sequence length="1044" mass="120646">RMASSEFQALSQDELRKRLYQTFKNRGVLDTLKTQLRNQLIHELMHPILSGELQPQPVSSEGSSLLIGASNSLVADHLRSCGYEYSLSVFYPESGLEKEKVSDSYASFGVFPICGMYEMLNLYSKKIKNSVEKLQLIDEQFADIYPQHQKFESLEVKLIEYRKEIEDQLQTEMSEKLQHFKEVEIAKIRMEEKARCQKEVSDLRREFERTNQAKSEALIAREKSAIERLQKQQEIEAKEVYTQRQSLLKDIEMIRTREAELKQRIEGFELAQKLQEEKNKAVDDALRRREIAVKNIEETYDQKLRNELLKYQLELKEEYITRTTRVTEDEKKNKEKAMLLREETIAVNSKKEELKQVVSHAKELELELDSVKAQVLLVNKQNQLLTEKLKEIADYPLLKEEKLELQVQNKLLRQQLEETRNENLHFRDKLIQPSAEHVACQAELRRVEHAKKLEQDEFETHKQLLEKQLQSEVERCAQLKIQLLDYETTIRKLNVQVEDLKLQLKQTQTVLENEVYRNPKPSLVDRSVVDFTGDRIVPHDIYVDGVFLKNRAVTDIVVADDVPNVGYRQHSRTCNSSPDSDLEFVAKTKARIKELEKEAEYLEEAYRNYQHRVIQGAVASRTPTTSPLALRNAVRFPLASQHRVMFVEDNLGSQHFSLSSPRGPRYVTPGHDDVLKNHLTTPRRRVSSSRRLSSTPLSKVERNVNSHILPEALLSKYDFVNWLALSKFVDQLPESSMEEFQTFITEGCLVAKTSLQSTLDITDRADLRLFSSLRKQQADNQDFNDSSKPEKLAYEDLEEHDSSLKCLLHPKPAPSRSSVLSSTSAPGPSSRPLTPTATPNHSSGPESSSGGCVWTDSVTDQGDIPEQFESDVSHPSGDSVNGSNVTNAVPATATSQQDLTVVDQRQSEEQKREESEKKWEEERREREERRQRERQEALEREERELEKLNEEMKLIQDSLKSEEEKKKTDREVEELEISSPDAKDNLCDPRPNPLEKYMKLIEQSREQELTNKVIYQNLQAVKGRFQSVTLGDSVLSELQCIHRS</sequence>
<dbReference type="InterPro" id="IPR055289">
    <property type="entry name" value="OFD1"/>
</dbReference>
<feature type="region of interest" description="Disordered" evidence="2">
    <location>
        <begin position="806"/>
        <end position="991"/>
    </location>
</feature>
<dbReference type="AlphaFoldDB" id="M7BTU0"/>
<feature type="coiled-coil region" evidence="1">
    <location>
        <begin position="462"/>
        <end position="510"/>
    </location>
</feature>
<organism evidence="3 4">
    <name type="scientific">Chelonia mydas</name>
    <name type="common">Green sea-turtle</name>
    <name type="synonym">Chelonia agassizi</name>
    <dbReference type="NCBI Taxonomy" id="8469"/>
    <lineage>
        <taxon>Eukaryota</taxon>
        <taxon>Metazoa</taxon>
        <taxon>Chordata</taxon>
        <taxon>Craniata</taxon>
        <taxon>Vertebrata</taxon>
        <taxon>Euteleostomi</taxon>
        <taxon>Archelosauria</taxon>
        <taxon>Testudinata</taxon>
        <taxon>Testudines</taxon>
        <taxon>Cryptodira</taxon>
        <taxon>Durocryptodira</taxon>
        <taxon>Americhelydia</taxon>
        <taxon>Chelonioidea</taxon>
        <taxon>Cheloniidae</taxon>
        <taxon>Chelonia</taxon>
    </lineage>
</organism>
<proteinExistence type="predicted"/>
<dbReference type="EMBL" id="KB528689">
    <property type="protein sequence ID" value="EMP35508.1"/>
    <property type="molecule type" value="Genomic_DNA"/>
</dbReference>
<feature type="compositionally biased region" description="Polar residues" evidence="2">
    <location>
        <begin position="876"/>
        <end position="899"/>
    </location>
</feature>
<feature type="compositionally biased region" description="Basic and acidic residues" evidence="2">
    <location>
        <begin position="905"/>
        <end position="970"/>
    </location>
</feature>
<feature type="non-terminal residue" evidence="3">
    <location>
        <position position="1"/>
    </location>
</feature>
<dbReference type="GO" id="GO:0005813">
    <property type="term" value="C:centrosome"/>
    <property type="evidence" value="ECO:0007669"/>
    <property type="project" value="TreeGrafter"/>
</dbReference>
<keyword evidence="1" id="KW-0175">Coiled coil</keyword>
<dbReference type="GO" id="GO:0060287">
    <property type="term" value="P:epithelial cilium movement involved in determination of left/right asymmetry"/>
    <property type="evidence" value="ECO:0007669"/>
    <property type="project" value="TreeGrafter"/>
</dbReference>
<accession>M7BTU0</accession>
<dbReference type="PANTHER" id="PTHR39063">
    <property type="entry name" value="ORAL-FACIAL-DIGITAL SYNDROME 1 PROTEIN HOMOLOG"/>
    <property type="match status" value="1"/>
</dbReference>
<evidence type="ECO:0000256" key="1">
    <source>
        <dbReference type="SAM" id="Coils"/>
    </source>
</evidence>
<evidence type="ECO:0000256" key="2">
    <source>
        <dbReference type="SAM" id="MobiDB-lite"/>
    </source>
</evidence>
<name>M7BTU0_CHEMY</name>
<protein>
    <submittedName>
        <fullName evidence="3">Oral-facial-digital syndrome 1 protein</fullName>
    </submittedName>
</protein>
<dbReference type="GO" id="GO:0036064">
    <property type="term" value="C:ciliary basal body"/>
    <property type="evidence" value="ECO:0007669"/>
    <property type="project" value="TreeGrafter"/>
</dbReference>
<evidence type="ECO:0000313" key="3">
    <source>
        <dbReference type="EMBL" id="EMP35508.1"/>
    </source>
</evidence>
<dbReference type="PANTHER" id="PTHR39063:SF1">
    <property type="entry name" value="OFD1 CENTRIOLE AND CENTRIOLAR SATELLITE PROTEIN"/>
    <property type="match status" value="1"/>
</dbReference>
<feature type="coiled-coil region" evidence="1">
    <location>
        <begin position="585"/>
        <end position="612"/>
    </location>
</feature>
<gene>
    <name evidence="3" type="ORF">UY3_07472</name>
</gene>
<dbReference type="PROSITE" id="PS50896">
    <property type="entry name" value="LISH"/>
    <property type="match status" value="1"/>
</dbReference>
<feature type="coiled-coil region" evidence="1">
    <location>
        <begin position="151"/>
        <end position="239"/>
    </location>
</feature>
<feature type="compositionally biased region" description="Polar residues" evidence="2">
    <location>
        <begin position="815"/>
        <end position="860"/>
    </location>
</feature>
<evidence type="ECO:0000313" key="4">
    <source>
        <dbReference type="Proteomes" id="UP000031443"/>
    </source>
</evidence>
<dbReference type="STRING" id="8469.M7BTU0"/>
<dbReference type="Pfam" id="PF16045">
    <property type="entry name" value="LisH_2"/>
    <property type="match status" value="1"/>
</dbReference>
<dbReference type="GO" id="GO:0005576">
    <property type="term" value="C:extracellular region"/>
    <property type="evidence" value="ECO:0007669"/>
    <property type="project" value="GOC"/>
</dbReference>
<dbReference type="SMART" id="SM00667">
    <property type="entry name" value="LisH"/>
    <property type="match status" value="1"/>
</dbReference>
<keyword evidence="4" id="KW-1185">Reference proteome</keyword>
<feature type="coiled-coil region" evidence="1">
    <location>
        <begin position="347"/>
        <end position="429"/>
    </location>
</feature>
<dbReference type="InterPro" id="IPR006594">
    <property type="entry name" value="LisH"/>
</dbReference>
<reference evidence="4" key="1">
    <citation type="journal article" date="2013" name="Nat. Genet.">
        <title>The draft genomes of soft-shell turtle and green sea turtle yield insights into the development and evolution of the turtle-specific body plan.</title>
        <authorList>
            <person name="Wang Z."/>
            <person name="Pascual-Anaya J."/>
            <person name="Zadissa A."/>
            <person name="Li W."/>
            <person name="Niimura Y."/>
            <person name="Huang Z."/>
            <person name="Li C."/>
            <person name="White S."/>
            <person name="Xiong Z."/>
            <person name="Fang D."/>
            <person name="Wang B."/>
            <person name="Ming Y."/>
            <person name="Chen Y."/>
            <person name="Zheng Y."/>
            <person name="Kuraku S."/>
            <person name="Pignatelli M."/>
            <person name="Herrero J."/>
            <person name="Beal K."/>
            <person name="Nozawa M."/>
            <person name="Li Q."/>
            <person name="Wang J."/>
            <person name="Zhang H."/>
            <person name="Yu L."/>
            <person name="Shigenobu S."/>
            <person name="Wang J."/>
            <person name="Liu J."/>
            <person name="Flicek P."/>
            <person name="Searle S."/>
            <person name="Wang J."/>
            <person name="Kuratani S."/>
            <person name="Yin Y."/>
            <person name="Aken B."/>
            <person name="Zhang G."/>
            <person name="Irie N."/>
        </authorList>
    </citation>
    <scope>NUCLEOTIDE SEQUENCE [LARGE SCALE GENOMIC DNA]</scope>
</reference>